<keyword evidence="7" id="KW-1185">Reference proteome</keyword>
<evidence type="ECO:0000256" key="4">
    <source>
        <dbReference type="ARBA" id="ARBA00022837"/>
    </source>
</evidence>
<evidence type="ECO:0000256" key="2">
    <source>
        <dbReference type="ARBA" id="ARBA00022771"/>
    </source>
</evidence>
<feature type="domain" description="EF-hand" evidence="5">
    <location>
        <begin position="61"/>
        <end position="89"/>
    </location>
</feature>
<protein>
    <recommendedName>
        <fullName evidence="5">EF-hand domain-containing protein</fullName>
    </recommendedName>
</protein>
<dbReference type="EMBL" id="VOIH02000001">
    <property type="protein sequence ID" value="KAF3457586.1"/>
    <property type="molecule type" value="Genomic_DNA"/>
</dbReference>
<proteinExistence type="predicted"/>
<dbReference type="Pfam" id="PF13499">
    <property type="entry name" value="EF-hand_7"/>
    <property type="match status" value="1"/>
</dbReference>
<accession>A0A8K0HS00</accession>
<dbReference type="Gene3D" id="3.30.60.90">
    <property type="match status" value="1"/>
</dbReference>
<dbReference type="AlphaFoldDB" id="A0A8K0HS00"/>
<keyword evidence="1" id="KW-0479">Metal-binding</keyword>
<evidence type="ECO:0000313" key="6">
    <source>
        <dbReference type="EMBL" id="KAF3457586.1"/>
    </source>
</evidence>
<dbReference type="OrthoDB" id="8785703at2759"/>
<dbReference type="SUPFAM" id="SSF47473">
    <property type="entry name" value="EF-hand"/>
    <property type="match status" value="1"/>
</dbReference>
<dbReference type="GO" id="GO:0005509">
    <property type="term" value="F:calcium ion binding"/>
    <property type="evidence" value="ECO:0007669"/>
    <property type="project" value="InterPro"/>
</dbReference>
<name>A0A8K0HS00_9ROSA</name>
<dbReference type="InterPro" id="IPR011992">
    <property type="entry name" value="EF-hand-dom_pair"/>
</dbReference>
<dbReference type="Gene3D" id="1.10.238.10">
    <property type="entry name" value="EF-hand"/>
    <property type="match status" value="1"/>
</dbReference>
<evidence type="ECO:0000259" key="5">
    <source>
        <dbReference type="PROSITE" id="PS50222"/>
    </source>
</evidence>
<reference evidence="6" key="1">
    <citation type="submission" date="2020-03" db="EMBL/GenBank/DDBJ databases">
        <title>A high-quality chromosome-level genome assembly of a woody plant with both climbing and erect habits, Rhamnella rubrinervis.</title>
        <authorList>
            <person name="Lu Z."/>
            <person name="Yang Y."/>
            <person name="Zhu X."/>
            <person name="Sun Y."/>
        </authorList>
    </citation>
    <scope>NUCLEOTIDE SEQUENCE</scope>
    <source>
        <strain evidence="6">BYM</strain>
        <tissue evidence="6">Leaf</tissue>
    </source>
</reference>
<dbReference type="InterPro" id="IPR043145">
    <property type="entry name" value="Znf_ZZ_sf"/>
</dbReference>
<sequence length="211" mass="24155">MDDHIRLAAVAYYNNASRQDVKELAWGFFQSIDTNRDGRVSFDEFVNFLHRSGYNWVIDPNFFAQLDVNRNGSLDFSEFLTFYYILKTRQVLCGNCRAQLLGLYFTCVDCFNDGSPTFDLCVPCYSGNRFCHHHGRDHFLDSYVLLRSKRGVAQGPDSNMALTQAPENNHSRWSHRTIPLGSMATGDGQPQLDGDDRELVQLRAEVTHVEQ</sequence>
<dbReference type="SMART" id="SM00054">
    <property type="entry name" value="EFh"/>
    <property type="match status" value="2"/>
</dbReference>
<dbReference type="InterPro" id="IPR002048">
    <property type="entry name" value="EF_hand_dom"/>
</dbReference>
<dbReference type="Proteomes" id="UP000796880">
    <property type="component" value="Unassembled WGS sequence"/>
</dbReference>
<organism evidence="6 7">
    <name type="scientific">Rhamnella rubrinervis</name>
    <dbReference type="NCBI Taxonomy" id="2594499"/>
    <lineage>
        <taxon>Eukaryota</taxon>
        <taxon>Viridiplantae</taxon>
        <taxon>Streptophyta</taxon>
        <taxon>Embryophyta</taxon>
        <taxon>Tracheophyta</taxon>
        <taxon>Spermatophyta</taxon>
        <taxon>Magnoliopsida</taxon>
        <taxon>eudicotyledons</taxon>
        <taxon>Gunneridae</taxon>
        <taxon>Pentapetalae</taxon>
        <taxon>rosids</taxon>
        <taxon>fabids</taxon>
        <taxon>Rosales</taxon>
        <taxon>Rhamnaceae</taxon>
        <taxon>rhamnoid group</taxon>
        <taxon>Rhamneae</taxon>
        <taxon>Rhamnella</taxon>
    </lineage>
</organism>
<dbReference type="GO" id="GO:0008270">
    <property type="term" value="F:zinc ion binding"/>
    <property type="evidence" value="ECO:0007669"/>
    <property type="project" value="UniProtKB-KW"/>
</dbReference>
<evidence type="ECO:0000256" key="3">
    <source>
        <dbReference type="ARBA" id="ARBA00022833"/>
    </source>
</evidence>
<keyword evidence="4" id="KW-0106">Calcium</keyword>
<dbReference type="SUPFAM" id="SSF57850">
    <property type="entry name" value="RING/U-box"/>
    <property type="match status" value="1"/>
</dbReference>
<keyword evidence="3" id="KW-0862">Zinc</keyword>
<evidence type="ECO:0000313" key="7">
    <source>
        <dbReference type="Proteomes" id="UP000796880"/>
    </source>
</evidence>
<comment type="caution">
    <text evidence="6">The sequence shown here is derived from an EMBL/GenBank/DDBJ whole genome shotgun (WGS) entry which is preliminary data.</text>
</comment>
<gene>
    <name evidence="6" type="ORF">FNV43_RR02244</name>
</gene>
<dbReference type="InterPro" id="IPR018247">
    <property type="entry name" value="EF_Hand_1_Ca_BS"/>
</dbReference>
<dbReference type="PROSITE" id="PS50222">
    <property type="entry name" value="EF_HAND_2"/>
    <property type="match status" value="2"/>
</dbReference>
<evidence type="ECO:0000256" key="1">
    <source>
        <dbReference type="ARBA" id="ARBA00022723"/>
    </source>
</evidence>
<keyword evidence="2" id="KW-0863">Zinc-finger</keyword>
<dbReference type="PROSITE" id="PS00018">
    <property type="entry name" value="EF_HAND_1"/>
    <property type="match status" value="2"/>
</dbReference>
<feature type="domain" description="EF-hand" evidence="5">
    <location>
        <begin position="20"/>
        <end position="55"/>
    </location>
</feature>